<accession>A0A5E4QAZ2</accession>
<name>A0A5E4QAZ2_9NEOP</name>
<proteinExistence type="predicted"/>
<gene>
    <name evidence="1" type="ORF">LSINAPIS_LOCUS6206</name>
</gene>
<sequence>MTSPRTSSRMSTVSSLCVIFVNWSSLAKRSWITTLHLPMKKSFRMKWIKPRKTQWMLIPRMMKMIQEYELRRMVIIW</sequence>
<evidence type="ECO:0000313" key="2">
    <source>
        <dbReference type="Proteomes" id="UP000324832"/>
    </source>
</evidence>
<dbReference type="EMBL" id="FZQP02001892">
    <property type="protein sequence ID" value="VVC94200.1"/>
    <property type="molecule type" value="Genomic_DNA"/>
</dbReference>
<dbReference type="AlphaFoldDB" id="A0A5E4QAZ2"/>
<organism evidence="1 2">
    <name type="scientific">Leptidea sinapis</name>
    <dbReference type="NCBI Taxonomy" id="189913"/>
    <lineage>
        <taxon>Eukaryota</taxon>
        <taxon>Metazoa</taxon>
        <taxon>Ecdysozoa</taxon>
        <taxon>Arthropoda</taxon>
        <taxon>Hexapoda</taxon>
        <taxon>Insecta</taxon>
        <taxon>Pterygota</taxon>
        <taxon>Neoptera</taxon>
        <taxon>Endopterygota</taxon>
        <taxon>Lepidoptera</taxon>
        <taxon>Glossata</taxon>
        <taxon>Ditrysia</taxon>
        <taxon>Papilionoidea</taxon>
        <taxon>Pieridae</taxon>
        <taxon>Dismorphiinae</taxon>
        <taxon>Leptidea</taxon>
    </lineage>
</organism>
<keyword evidence="2" id="KW-1185">Reference proteome</keyword>
<protein>
    <submittedName>
        <fullName evidence="1">Uncharacterized protein</fullName>
    </submittedName>
</protein>
<dbReference type="Proteomes" id="UP000324832">
    <property type="component" value="Unassembled WGS sequence"/>
</dbReference>
<reference evidence="1 2" key="1">
    <citation type="submission" date="2017-07" db="EMBL/GenBank/DDBJ databases">
        <authorList>
            <person name="Talla V."/>
            <person name="Backstrom N."/>
        </authorList>
    </citation>
    <scope>NUCLEOTIDE SEQUENCE [LARGE SCALE GENOMIC DNA]</scope>
</reference>
<evidence type="ECO:0000313" key="1">
    <source>
        <dbReference type="EMBL" id="VVC94200.1"/>
    </source>
</evidence>